<name>A0A368T1A1_9ACTN</name>
<dbReference type="Pfam" id="PF13845">
    <property type="entry name" value="Septum_form"/>
    <property type="match status" value="1"/>
</dbReference>
<sequence>MSPESGTVRQSSEGSVMFTRTLAPRIALELSVMSQPFGAYLRAFTLGSVALGAAVTLSACGALPGLGAPQQQQNGGAGTDAGAGTDTSAGNEAPAEAEDSDVFTIAVGDCLNDAAMTGEVQEVPVISCDQPHDSEVYASVIMADGAFPGDEAVNSEAETKCDEEFTSFVGLTYMESVLLYSWYVPTEQSWSNGDREILCLISSPDGQTTGSLQGANR</sequence>
<evidence type="ECO:0000256" key="1">
    <source>
        <dbReference type="SAM" id="MobiDB-lite"/>
    </source>
</evidence>
<keyword evidence="4" id="KW-1185">Reference proteome</keyword>
<evidence type="ECO:0000313" key="3">
    <source>
        <dbReference type="EMBL" id="RCV48190.1"/>
    </source>
</evidence>
<proteinExistence type="predicted"/>
<dbReference type="InterPro" id="IPR026004">
    <property type="entry name" value="Septum_form"/>
</dbReference>
<dbReference type="AlphaFoldDB" id="A0A368T1A1"/>
<accession>A0A368T1A1</accession>
<reference evidence="3 4" key="1">
    <citation type="submission" date="2018-04" db="EMBL/GenBank/DDBJ databases">
        <title>Novel actinobacteria from marine sediment.</title>
        <authorList>
            <person name="Ng Z.Y."/>
            <person name="Tan G.Y.A."/>
        </authorList>
    </citation>
    <scope>NUCLEOTIDE SEQUENCE [LARGE SCALE GENOMIC DNA]</scope>
    <source>
        <strain evidence="3 4">TPS81</strain>
    </source>
</reference>
<feature type="region of interest" description="Disordered" evidence="1">
    <location>
        <begin position="69"/>
        <end position="98"/>
    </location>
</feature>
<comment type="caution">
    <text evidence="3">The sequence shown here is derived from an EMBL/GenBank/DDBJ whole genome shotgun (WGS) entry which is preliminary data.</text>
</comment>
<dbReference type="OrthoDB" id="3628931at2"/>
<feature type="domain" description="Septum formation-related" evidence="2">
    <location>
        <begin position="95"/>
        <end position="199"/>
    </location>
</feature>
<feature type="compositionally biased region" description="Low complexity" evidence="1">
    <location>
        <begin position="82"/>
        <end position="91"/>
    </location>
</feature>
<organism evidence="3 4">
    <name type="scientific">Marinitenerispora sediminis</name>
    <dbReference type="NCBI Taxonomy" id="1931232"/>
    <lineage>
        <taxon>Bacteria</taxon>
        <taxon>Bacillati</taxon>
        <taxon>Actinomycetota</taxon>
        <taxon>Actinomycetes</taxon>
        <taxon>Streptosporangiales</taxon>
        <taxon>Nocardiopsidaceae</taxon>
        <taxon>Marinitenerispora</taxon>
    </lineage>
</organism>
<dbReference type="Proteomes" id="UP000253318">
    <property type="component" value="Unassembled WGS sequence"/>
</dbReference>
<dbReference type="EMBL" id="QEIN01000418">
    <property type="protein sequence ID" value="RCV48190.1"/>
    <property type="molecule type" value="Genomic_DNA"/>
</dbReference>
<protein>
    <recommendedName>
        <fullName evidence="2">Septum formation-related domain-containing protein</fullName>
    </recommendedName>
</protein>
<evidence type="ECO:0000259" key="2">
    <source>
        <dbReference type="Pfam" id="PF13845"/>
    </source>
</evidence>
<gene>
    <name evidence="3" type="ORF">DEF24_26535</name>
</gene>
<evidence type="ECO:0000313" key="4">
    <source>
        <dbReference type="Proteomes" id="UP000253318"/>
    </source>
</evidence>